<feature type="region of interest" description="Disordered" evidence="1">
    <location>
        <begin position="224"/>
        <end position="243"/>
    </location>
</feature>
<dbReference type="AlphaFoldDB" id="K1RVD0"/>
<feature type="non-terminal residue" evidence="4">
    <location>
        <position position="1"/>
    </location>
</feature>
<accession>K1RVD0</accession>
<dbReference type="EMBL" id="AJWY01013383">
    <property type="protein sequence ID" value="EKC47269.1"/>
    <property type="molecule type" value="Genomic_DNA"/>
</dbReference>
<evidence type="ECO:0000259" key="3">
    <source>
        <dbReference type="Pfam" id="PF08401"/>
    </source>
</evidence>
<dbReference type="InterPro" id="IPR010359">
    <property type="entry name" value="IrrE_HExxH"/>
</dbReference>
<evidence type="ECO:0000259" key="2">
    <source>
        <dbReference type="Pfam" id="PF06114"/>
    </source>
</evidence>
<proteinExistence type="predicted"/>
<gene>
    <name evidence="4" type="ORF">LEA_19462</name>
</gene>
<dbReference type="Pfam" id="PF08401">
    <property type="entry name" value="ArdcN"/>
    <property type="match status" value="1"/>
</dbReference>
<dbReference type="Gene3D" id="1.10.10.2910">
    <property type="match status" value="1"/>
</dbReference>
<evidence type="ECO:0000256" key="1">
    <source>
        <dbReference type="SAM" id="MobiDB-lite"/>
    </source>
</evidence>
<feature type="domain" description="IrrE N-terminal-like" evidence="2">
    <location>
        <begin position="187"/>
        <end position="255"/>
    </location>
</feature>
<protein>
    <submittedName>
        <fullName evidence="4">LtrC-like protein</fullName>
    </submittedName>
</protein>
<organism evidence="4">
    <name type="scientific">human gut metagenome</name>
    <dbReference type="NCBI Taxonomy" id="408170"/>
    <lineage>
        <taxon>unclassified sequences</taxon>
        <taxon>metagenomes</taxon>
        <taxon>organismal metagenomes</taxon>
    </lineage>
</organism>
<evidence type="ECO:0000313" key="4">
    <source>
        <dbReference type="EMBL" id="EKC47269.1"/>
    </source>
</evidence>
<feature type="domain" description="N-terminal" evidence="3">
    <location>
        <begin position="18"/>
        <end position="138"/>
    </location>
</feature>
<sequence length="288" mass="32377">PVIPIVLTSEKPADKLKEITDRLEQGIMELFDSDRYKEYLRVMSKFHNYSFNNTLLIAMQKPDASLVAGFQSWKNNFKRNVVKGEKGIKILAPSPFKIKQEMEKIDPATQKPVIGADGKPVKEEKEITIPAFKVVSVFDVSQTEGKELPDIAVDMLTGDVECFKDVFAALEKTSPVPIGFEKIEGNSHGYYHLEEKRIAIDEGMSELQTIKTAIHEIAHAKLHDIDPNAPKEERAGRPDRRTREVQAESVAYAVCQHYGLDTSDYSFGYVAGWSSGRELDELKSSLET</sequence>
<comment type="caution">
    <text evidence="4">The sequence shown here is derived from an EMBL/GenBank/DDBJ whole genome shotgun (WGS) entry which is preliminary data.</text>
</comment>
<dbReference type="GO" id="GO:0003697">
    <property type="term" value="F:single-stranded DNA binding"/>
    <property type="evidence" value="ECO:0007669"/>
    <property type="project" value="InterPro"/>
</dbReference>
<feature type="non-terminal residue" evidence="4">
    <location>
        <position position="288"/>
    </location>
</feature>
<dbReference type="InterPro" id="IPR013610">
    <property type="entry name" value="ArdC_N"/>
</dbReference>
<name>K1RVD0_9ZZZZ</name>
<reference evidence="4" key="1">
    <citation type="journal article" date="2013" name="Environ. Microbiol.">
        <title>Microbiota from the distal guts of lean and obese adolescents exhibit partial functional redundancy besides clear differences in community structure.</title>
        <authorList>
            <person name="Ferrer M."/>
            <person name="Ruiz A."/>
            <person name="Lanza F."/>
            <person name="Haange S.B."/>
            <person name="Oberbach A."/>
            <person name="Till H."/>
            <person name="Bargiela R."/>
            <person name="Campoy C."/>
            <person name="Segura M.T."/>
            <person name="Richter M."/>
            <person name="von Bergen M."/>
            <person name="Seifert J."/>
            <person name="Suarez A."/>
        </authorList>
    </citation>
    <scope>NUCLEOTIDE SEQUENCE</scope>
</reference>
<dbReference type="Pfam" id="PF06114">
    <property type="entry name" value="Peptidase_M78"/>
    <property type="match status" value="1"/>
</dbReference>